<evidence type="ECO:0000313" key="3">
    <source>
        <dbReference type="Proteomes" id="UP000245207"/>
    </source>
</evidence>
<dbReference type="PANTHER" id="PTHR17224">
    <property type="entry name" value="PEPTIDYL-TRNA HYDROLASE"/>
    <property type="match status" value="1"/>
</dbReference>
<dbReference type="PROSITE" id="PS01195">
    <property type="entry name" value="PEPT_TRNA_HYDROL_1"/>
    <property type="match status" value="1"/>
</dbReference>
<dbReference type="NCBIfam" id="TIGR00447">
    <property type="entry name" value="pth"/>
    <property type="match status" value="1"/>
</dbReference>
<dbReference type="GO" id="GO:0004045">
    <property type="term" value="F:peptidyl-tRNA hydrolase activity"/>
    <property type="evidence" value="ECO:0007669"/>
    <property type="project" value="InterPro"/>
</dbReference>
<name>A0A2U1MAQ9_ARTAN</name>
<proteinExistence type="inferred from homology"/>
<dbReference type="Proteomes" id="UP000245207">
    <property type="component" value="Unassembled WGS sequence"/>
</dbReference>
<dbReference type="InterPro" id="IPR036416">
    <property type="entry name" value="Pept_tRNA_hydro_sf"/>
</dbReference>
<dbReference type="Pfam" id="PF01195">
    <property type="entry name" value="Pept_tRNA_hydro"/>
    <property type="match status" value="1"/>
</dbReference>
<dbReference type="PANTHER" id="PTHR17224:SF4">
    <property type="entry name" value="PEPTIDYL-TRNA HYDROLASE, MITOCHONDRIAL"/>
    <property type="match status" value="1"/>
</dbReference>
<evidence type="ECO:0000313" key="2">
    <source>
        <dbReference type="EMBL" id="PWA58338.1"/>
    </source>
</evidence>
<keyword evidence="2" id="KW-0378">Hydrolase</keyword>
<sequence length="232" mass="25881">MLRKLFSTSHGFCTSIQSPKPLLFVGLGNPGDKFKGTRHNVGFNMIDTFAESEGIAMDTVFCKAIFGKGIVDGVPVLLAKPHTYMNLSGESSGPLAAYYKLPLNQVVVFHDDMDLPSGVLRLQPRGGHGSHNGRITHLKGNSTKLIPYGMFLTRLYHYIMNFHPHLRGPQYSLFDPIMEPINEFHISSIFISSLSVDYDIYDDPTLENEEQAKVKNVMQQEQVTSTIDKTTS</sequence>
<keyword evidence="3" id="KW-1185">Reference proteome</keyword>
<reference evidence="2 3" key="1">
    <citation type="journal article" date="2018" name="Mol. Plant">
        <title>The genome of Artemisia annua provides insight into the evolution of Asteraceae family and artemisinin biosynthesis.</title>
        <authorList>
            <person name="Shen Q."/>
            <person name="Zhang L."/>
            <person name="Liao Z."/>
            <person name="Wang S."/>
            <person name="Yan T."/>
            <person name="Shi P."/>
            <person name="Liu M."/>
            <person name="Fu X."/>
            <person name="Pan Q."/>
            <person name="Wang Y."/>
            <person name="Lv Z."/>
            <person name="Lu X."/>
            <person name="Zhang F."/>
            <person name="Jiang W."/>
            <person name="Ma Y."/>
            <person name="Chen M."/>
            <person name="Hao X."/>
            <person name="Li L."/>
            <person name="Tang Y."/>
            <person name="Lv G."/>
            <person name="Zhou Y."/>
            <person name="Sun X."/>
            <person name="Brodelius P.E."/>
            <person name="Rose J.K.C."/>
            <person name="Tang K."/>
        </authorList>
    </citation>
    <scope>NUCLEOTIDE SEQUENCE [LARGE SCALE GENOMIC DNA]</scope>
    <source>
        <strain evidence="3">cv. Huhao1</strain>
        <tissue evidence="2">Leaf</tissue>
    </source>
</reference>
<comment type="similarity">
    <text evidence="1">Belongs to the PTH family.</text>
</comment>
<dbReference type="Gene3D" id="3.40.50.1470">
    <property type="entry name" value="Peptidyl-tRNA hydrolase"/>
    <property type="match status" value="1"/>
</dbReference>
<dbReference type="OrthoDB" id="1711136at2759"/>
<protein>
    <submittedName>
        <fullName evidence="2">Peptidyl-tRNA hydrolase family protein</fullName>
    </submittedName>
</protein>
<comment type="caution">
    <text evidence="2">The sequence shown here is derived from an EMBL/GenBank/DDBJ whole genome shotgun (WGS) entry which is preliminary data.</text>
</comment>
<dbReference type="SUPFAM" id="SSF53178">
    <property type="entry name" value="Peptidyl-tRNA hydrolase-like"/>
    <property type="match status" value="1"/>
</dbReference>
<organism evidence="2 3">
    <name type="scientific">Artemisia annua</name>
    <name type="common">Sweet wormwood</name>
    <dbReference type="NCBI Taxonomy" id="35608"/>
    <lineage>
        <taxon>Eukaryota</taxon>
        <taxon>Viridiplantae</taxon>
        <taxon>Streptophyta</taxon>
        <taxon>Embryophyta</taxon>
        <taxon>Tracheophyta</taxon>
        <taxon>Spermatophyta</taxon>
        <taxon>Magnoliopsida</taxon>
        <taxon>eudicotyledons</taxon>
        <taxon>Gunneridae</taxon>
        <taxon>Pentapetalae</taxon>
        <taxon>asterids</taxon>
        <taxon>campanulids</taxon>
        <taxon>Asterales</taxon>
        <taxon>Asteraceae</taxon>
        <taxon>Asteroideae</taxon>
        <taxon>Anthemideae</taxon>
        <taxon>Artemisiinae</taxon>
        <taxon>Artemisia</taxon>
    </lineage>
</organism>
<gene>
    <name evidence="2" type="ORF">CTI12_AA402040</name>
</gene>
<dbReference type="EMBL" id="PKPP01005919">
    <property type="protein sequence ID" value="PWA58338.1"/>
    <property type="molecule type" value="Genomic_DNA"/>
</dbReference>
<dbReference type="AlphaFoldDB" id="A0A2U1MAQ9"/>
<dbReference type="InterPro" id="IPR001328">
    <property type="entry name" value="Pept_tRNA_hydro"/>
</dbReference>
<evidence type="ECO:0000256" key="1">
    <source>
        <dbReference type="RuleBase" id="RU004320"/>
    </source>
</evidence>
<accession>A0A2U1MAQ9</accession>
<dbReference type="STRING" id="35608.A0A2U1MAQ9"/>
<dbReference type="InterPro" id="IPR018171">
    <property type="entry name" value="Pept_tRNA_hydro_CS"/>
</dbReference>